<protein>
    <recommendedName>
        <fullName evidence="3 5">Acylphosphatase</fullName>
        <ecNumber evidence="2 5">3.6.1.7</ecNumber>
    </recommendedName>
</protein>
<feature type="active site" evidence="5">
    <location>
        <position position="21"/>
    </location>
</feature>
<dbReference type="PANTHER" id="PTHR47268:SF4">
    <property type="entry name" value="ACYLPHOSPHATASE"/>
    <property type="match status" value="1"/>
</dbReference>
<gene>
    <name evidence="9" type="ORF">ACFSL2_14490</name>
</gene>
<feature type="active site" evidence="5">
    <location>
        <position position="39"/>
    </location>
</feature>
<evidence type="ECO:0000259" key="8">
    <source>
        <dbReference type="PROSITE" id="PS51160"/>
    </source>
</evidence>
<keyword evidence="10" id="KW-1185">Reference proteome</keyword>
<dbReference type="PROSITE" id="PS00151">
    <property type="entry name" value="ACYLPHOSPHATASE_2"/>
    <property type="match status" value="1"/>
</dbReference>
<comment type="similarity">
    <text evidence="1 7">Belongs to the acylphosphatase family.</text>
</comment>
<evidence type="ECO:0000256" key="6">
    <source>
        <dbReference type="RuleBase" id="RU000553"/>
    </source>
</evidence>
<evidence type="ECO:0000256" key="5">
    <source>
        <dbReference type="PROSITE-ProRule" id="PRU00520"/>
    </source>
</evidence>
<dbReference type="InterPro" id="IPR036046">
    <property type="entry name" value="Acylphosphatase-like_dom_sf"/>
</dbReference>
<dbReference type="EC" id="3.6.1.7" evidence="2 5"/>
<comment type="catalytic activity">
    <reaction evidence="4 5 6">
        <text>an acyl phosphate + H2O = a carboxylate + phosphate + H(+)</text>
        <dbReference type="Rhea" id="RHEA:14965"/>
        <dbReference type="ChEBI" id="CHEBI:15377"/>
        <dbReference type="ChEBI" id="CHEBI:15378"/>
        <dbReference type="ChEBI" id="CHEBI:29067"/>
        <dbReference type="ChEBI" id="CHEBI:43474"/>
        <dbReference type="ChEBI" id="CHEBI:59918"/>
        <dbReference type="EC" id="3.6.1.7"/>
    </reaction>
</comment>
<evidence type="ECO:0000256" key="2">
    <source>
        <dbReference type="ARBA" id="ARBA00012150"/>
    </source>
</evidence>
<dbReference type="PRINTS" id="PR00112">
    <property type="entry name" value="ACYLPHPHTASE"/>
</dbReference>
<dbReference type="PROSITE" id="PS51160">
    <property type="entry name" value="ACYLPHOSPHATASE_3"/>
    <property type="match status" value="1"/>
</dbReference>
<reference evidence="10" key="1">
    <citation type="journal article" date="2019" name="Int. J. Syst. Evol. Microbiol.">
        <title>The Global Catalogue of Microorganisms (GCM) 10K type strain sequencing project: providing services to taxonomists for standard genome sequencing and annotation.</title>
        <authorList>
            <consortium name="The Broad Institute Genomics Platform"/>
            <consortium name="The Broad Institute Genome Sequencing Center for Infectious Disease"/>
            <person name="Wu L."/>
            <person name="Ma J."/>
        </authorList>
    </citation>
    <scope>NUCLEOTIDE SEQUENCE [LARGE SCALE GENOMIC DNA]</scope>
    <source>
        <strain evidence="10">CCM 7043</strain>
    </source>
</reference>
<dbReference type="PROSITE" id="PS00150">
    <property type="entry name" value="ACYLPHOSPHATASE_1"/>
    <property type="match status" value="1"/>
</dbReference>
<dbReference type="SUPFAM" id="SSF54975">
    <property type="entry name" value="Acylphosphatase/BLUF domain-like"/>
    <property type="match status" value="1"/>
</dbReference>
<evidence type="ECO:0000313" key="9">
    <source>
        <dbReference type="EMBL" id="MFD2026721.1"/>
    </source>
</evidence>
<dbReference type="Proteomes" id="UP001597338">
    <property type="component" value="Unassembled WGS sequence"/>
</dbReference>
<evidence type="ECO:0000313" key="10">
    <source>
        <dbReference type="Proteomes" id="UP001597338"/>
    </source>
</evidence>
<dbReference type="PANTHER" id="PTHR47268">
    <property type="entry name" value="ACYLPHOSPHATASE"/>
    <property type="match status" value="1"/>
</dbReference>
<dbReference type="InterPro" id="IPR017968">
    <property type="entry name" value="Acylphosphatase_CS"/>
</dbReference>
<evidence type="ECO:0000256" key="4">
    <source>
        <dbReference type="ARBA" id="ARBA00047645"/>
    </source>
</evidence>
<dbReference type="EMBL" id="JBHUHF010000001">
    <property type="protein sequence ID" value="MFD2026721.1"/>
    <property type="molecule type" value="Genomic_DNA"/>
</dbReference>
<dbReference type="Gene3D" id="3.30.70.100">
    <property type="match status" value="1"/>
</dbReference>
<keyword evidence="5 6" id="KW-0378">Hydrolase</keyword>
<organism evidence="9 10">
    <name type="scientific">Promicromonospora aerolata</name>
    <dbReference type="NCBI Taxonomy" id="195749"/>
    <lineage>
        <taxon>Bacteria</taxon>
        <taxon>Bacillati</taxon>
        <taxon>Actinomycetota</taxon>
        <taxon>Actinomycetes</taxon>
        <taxon>Micrococcales</taxon>
        <taxon>Promicromonosporaceae</taxon>
        <taxon>Promicromonospora</taxon>
    </lineage>
</organism>
<dbReference type="InterPro" id="IPR020456">
    <property type="entry name" value="Acylphosphatase"/>
</dbReference>
<accession>A0ABW4V7H5</accession>
<evidence type="ECO:0000256" key="3">
    <source>
        <dbReference type="ARBA" id="ARBA00015991"/>
    </source>
</evidence>
<dbReference type="Pfam" id="PF00708">
    <property type="entry name" value="Acylphosphatase"/>
    <property type="match status" value="1"/>
</dbReference>
<dbReference type="RefSeq" id="WP_377198532.1">
    <property type="nucleotide sequence ID" value="NZ_JBHUHF010000001.1"/>
</dbReference>
<evidence type="ECO:0000256" key="7">
    <source>
        <dbReference type="RuleBase" id="RU004168"/>
    </source>
</evidence>
<sequence>MDTLIARHVVVSGRVQGVGFRYRLEQEAAAAGLSGWARNTSEGTVEAVLEGPPSAVGDVLGWMRHGPRDAVVASVDVRDVAPRGHAGFVIR</sequence>
<feature type="domain" description="Acylphosphatase-like" evidence="8">
    <location>
        <begin position="6"/>
        <end position="91"/>
    </location>
</feature>
<evidence type="ECO:0000256" key="1">
    <source>
        <dbReference type="ARBA" id="ARBA00005614"/>
    </source>
</evidence>
<dbReference type="InterPro" id="IPR001792">
    <property type="entry name" value="Acylphosphatase-like_dom"/>
</dbReference>
<comment type="caution">
    <text evidence="9">The sequence shown here is derived from an EMBL/GenBank/DDBJ whole genome shotgun (WGS) entry which is preliminary data.</text>
</comment>
<name>A0ABW4V7H5_9MICO</name>
<proteinExistence type="inferred from homology"/>